<feature type="domain" description="SF3 helicase" evidence="5">
    <location>
        <begin position="495"/>
        <end position="655"/>
    </location>
</feature>
<dbReference type="Pfam" id="PF08706">
    <property type="entry name" value="D5_N"/>
    <property type="match status" value="1"/>
</dbReference>
<dbReference type="Pfam" id="PF22763">
    <property type="entry name" value="NrS1-1_pol-like_HBD"/>
    <property type="match status" value="1"/>
</dbReference>
<dbReference type="InterPro" id="IPR054468">
    <property type="entry name" value="NrSPol-like_HBD"/>
</dbReference>
<dbReference type="GO" id="GO:0016787">
    <property type="term" value="F:hydrolase activity"/>
    <property type="evidence" value="ECO:0007669"/>
    <property type="project" value="UniProtKB-KW"/>
</dbReference>
<dbReference type="InterPro" id="IPR006500">
    <property type="entry name" value="Helicase_put_C_phage/plasmid"/>
</dbReference>
<keyword evidence="4" id="KW-0067">ATP-binding</keyword>
<evidence type="ECO:0000256" key="2">
    <source>
        <dbReference type="ARBA" id="ARBA00022801"/>
    </source>
</evidence>
<name>A0AA42BQB4_9BACI</name>
<evidence type="ECO:0000313" key="6">
    <source>
        <dbReference type="EMBL" id="MCP8969702.1"/>
    </source>
</evidence>
<dbReference type="SMART" id="SM00885">
    <property type="entry name" value="D5_N"/>
    <property type="match status" value="1"/>
</dbReference>
<dbReference type="Pfam" id="PF03288">
    <property type="entry name" value="Pox_D5"/>
    <property type="match status" value="1"/>
</dbReference>
<dbReference type="NCBIfam" id="TIGR01613">
    <property type="entry name" value="primase_Cterm"/>
    <property type="match status" value="1"/>
</dbReference>
<dbReference type="PANTHER" id="PTHR35372">
    <property type="entry name" value="ATP BINDING PROTEIN-RELATED"/>
    <property type="match status" value="1"/>
</dbReference>
<keyword evidence="1" id="KW-0547">Nucleotide-binding</keyword>
<evidence type="ECO:0000256" key="4">
    <source>
        <dbReference type="ARBA" id="ARBA00022840"/>
    </source>
</evidence>
<dbReference type="Proteomes" id="UP001156102">
    <property type="component" value="Unassembled WGS sequence"/>
</dbReference>
<dbReference type="InterPro" id="IPR004968">
    <property type="entry name" value="DNA_primase/NTPase_C"/>
</dbReference>
<dbReference type="AlphaFoldDB" id="A0AA42BQB4"/>
<comment type="caution">
    <text evidence="6">The sequence shown here is derived from an EMBL/GenBank/DDBJ whole genome shotgun (WGS) entry which is preliminary data.</text>
</comment>
<dbReference type="InterPro" id="IPR027417">
    <property type="entry name" value="P-loop_NTPase"/>
</dbReference>
<accession>A0AA42BQB4</accession>
<dbReference type="InterPro" id="IPR045455">
    <property type="entry name" value="NrS-1_pol-like_helicase"/>
</dbReference>
<dbReference type="Pfam" id="PF19263">
    <property type="entry name" value="DUF5906"/>
    <property type="match status" value="1"/>
</dbReference>
<dbReference type="RefSeq" id="WP_254759623.1">
    <property type="nucleotide sequence ID" value="NZ_JANCLT010000007.1"/>
</dbReference>
<evidence type="ECO:0000256" key="1">
    <source>
        <dbReference type="ARBA" id="ARBA00022741"/>
    </source>
</evidence>
<dbReference type="GO" id="GO:0005524">
    <property type="term" value="F:ATP binding"/>
    <property type="evidence" value="ECO:0007669"/>
    <property type="project" value="UniProtKB-KW"/>
</dbReference>
<dbReference type="PANTHER" id="PTHR35372:SF2">
    <property type="entry name" value="SF3 HELICASE DOMAIN-CONTAINING PROTEIN"/>
    <property type="match status" value="1"/>
</dbReference>
<protein>
    <submittedName>
        <fullName evidence="6">Phage/plasmid primase, P4 family</fullName>
    </submittedName>
</protein>
<keyword evidence="7" id="KW-1185">Reference proteome</keyword>
<dbReference type="GO" id="GO:0004386">
    <property type="term" value="F:helicase activity"/>
    <property type="evidence" value="ECO:0007669"/>
    <property type="project" value="UniProtKB-KW"/>
</dbReference>
<organism evidence="6 7">
    <name type="scientific">Ectobacillus ponti</name>
    <dbReference type="NCBI Taxonomy" id="2961894"/>
    <lineage>
        <taxon>Bacteria</taxon>
        <taxon>Bacillati</taxon>
        <taxon>Bacillota</taxon>
        <taxon>Bacilli</taxon>
        <taxon>Bacillales</taxon>
        <taxon>Bacillaceae</taxon>
        <taxon>Ectobacillus</taxon>
    </lineage>
</organism>
<evidence type="ECO:0000256" key="3">
    <source>
        <dbReference type="ARBA" id="ARBA00022806"/>
    </source>
</evidence>
<evidence type="ECO:0000313" key="7">
    <source>
        <dbReference type="Proteomes" id="UP001156102"/>
    </source>
</evidence>
<evidence type="ECO:0000259" key="5">
    <source>
        <dbReference type="PROSITE" id="PS51206"/>
    </source>
</evidence>
<keyword evidence="3" id="KW-0347">Helicase</keyword>
<dbReference type="Gene3D" id="3.40.50.300">
    <property type="entry name" value="P-loop containing nucleotide triphosphate hydrolases"/>
    <property type="match status" value="1"/>
</dbReference>
<gene>
    <name evidence="6" type="ORF">NK662_14315</name>
</gene>
<dbReference type="EMBL" id="JANCLT010000007">
    <property type="protein sequence ID" value="MCP8969702.1"/>
    <property type="molecule type" value="Genomic_DNA"/>
</dbReference>
<dbReference type="InterPro" id="IPR014015">
    <property type="entry name" value="Helicase_SF3_DNA-vir"/>
</dbReference>
<dbReference type="SUPFAM" id="SSF52540">
    <property type="entry name" value="P-loop containing nucleoside triphosphate hydrolases"/>
    <property type="match status" value="1"/>
</dbReference>
<dbReference type="InterPro" id="IPR014818">
    <property type="entry name" value="Phage/plasmid_primase_P4_C"/>
</dbReference>
<reference evidence="6" key="1">
    <citation type="submission" date="2022-07" db="EMBL/GenBank/DDBJ databases">
        <authorList>
            <person name="Li W.-J."/>
            <person name="Deng Q.-Q."/>
        </authorList>
    </citation>
    <scope>NUCLEOTIDE SEQUENCE</scope>
    <source>
        <strain evidence="6">SYSU M60031</strain>
    </source>
</reference>
<dbReference type="PROSITE" id="PS51206">
    <property type="entry name" value="SF3_HELICASE_1"/>
    <property type="match status" value="1"/>
</dbReference>
<proteinExistence type="predicted"/>
<dbReference type="InterPro" id="IPR051620">
    <property type="entry name" value="ORF904-like_C"/>
</dbReference>
<keyword evidence="2" id="KW-0378">Hydrolase</keyword>
<sequence length="813" mass="93211">MYQFHNIPTELKNTPHWILWKAEPRDGKITKVPYQITGEMAQSNNRRTWSTFPTILKFFQKGGYDGIGFMFSKEDDFVGIDIDHCVSEGALTELAEDVIETLQSYTEYSPSGEGIHIIAKGTLPLKGPGTGRKNPAIGLEVYRHGRYFTFTGNSLGETPVQERTEELRAIFDKYLQEKETEKPARAQVASHRVDVSGLTNAELWERMFRSKNGGAIRDLFHGSLINGDHSSTDLALCNHLAFWTDKNPVKMDAMFRETSLLRDKWDKQHSSDGRTYGQLTIDMAIMSTPSTVADFEPPPPEKPYEIYISEKQGIVDTHEEEEEEKAPSFHLTELGNAERIVYYHGENIKYCNEIEWLIWNGKQWEEDSRRRIEAMTAGTLRALYAEAAVEPDEKRSKQLYSWARKCEKRSIRVNSILDARPMVSVRKKDFDSHDFLFNCRNGVIDLKTGELRPHDRELLITKISPFEYDKNAKCPNWLAFMESIFKKHDGQPDHDLIAFMQKAIGYALTGVTKEQVMFFLFGNGRNGKSTFINTIQDLLGDYGRQTNSDTFLKKRNDSGINNDVARLDGARFVSAVESEEGQQLSEALVKQITGGEKMSARFLRQEYFEFTPQFKVFFTTNHKPIIKGSDEGIWRRIKLIPFTVTIPKDKIDYDLPDKLAAEMPGILRWAVEGCLMWQRDGLGEPAAVKAATEDYRQDMDILGPFIEECCTLGLSARVEAKSLYEKYTKWCFENSEMELKNRAFYRQLEIRGFKKEKGAKNRTFIIGITLNHLVSGDLFQIEEEKKDGVTERVIEFQPKSNPITPNSSNRKKL</sequence>